<evidence type="ECO:0000313" key="3">
    <source>
        <dbReference type="EMBL" id="ANH48558.1"/>
    </source>
</evidence>
<feature type="coiled-coil region" evidence="1">
    <location>
        <begin position="1001"/>
        <end position="1028"/>
    </location>
</feature>
<evidence type="ECO:0000256" key="1">
    <source>
        <dbReference type="SAM" id="Coils"/>
    </source>
</evidence>
<dbReference type="EMBL" id="CP011486">
    <property type="protein sequence ID" value="ANH48558.1"/>
    <property type="molecule type" value="Genomic_DNA"/>
</dbReference>
<proteinExistence type="predicted"/>
<evidence type="ECO:0000313" key="4">
    <source>
        <dbReference type="Proteomes" id="UP000078062"/>
    </source>
</evidence>
<dbReference type="InterPro" id="IPR002718">
    <property type="entry name" value="OMP_Helicobacter"/>
</dbReference>
<dbReference type="RefSeq" id="WP_064434843.1">
    <property type="nucleotide sequence ID" value="NZ_CP011486.1"/>
</dbReference>
<dbReference type="Pfam" id="PF01856">
    <property type="entry name" value="HP_OMP"/>
    <property type="match status" value="1"/>
</dbReference>
<feature type="chain" id="PRO_5008388941" evidence="2">
    <location>
        <begin position="20"/>
        <end position="1221"/>
    </location>
</feature>
<gene>
    <name evidence="3" type="ORF">AA977_05330</name>
</gene>
<keyword evidence="1" id="KW-0175">Coiled coil</keyword>
<dbReference type="PATRIC" id="fig|210.2441.peg.1094"/>
<dbReference type="AlphaFoldDB" id="A0A1A9HD96"/>
<name>A0A1A9HD96_HELPX</name>
<accession>A0A1A9HD96</accession>
<organism evidence="3 4">
    <name type="scientific">Helicobacter pylori</name>
    <name type="common">Campylobacter pylori</name>
    <dbReference type="NCBI Taxonomy" id="210"/>
    <lineage>
        <taxon>Bacteria</taxon>
        <taxon>Pseudomonadati</taxon>
        <taxon>Campylobacterota</taxon>
        <taxon>Epsilonproteobacteria</taxon>
        <taxon>Campylobacterales</taxon>
        <taxon>Helicobacteraceae</taxon>
        <taxon>Helicobacter</taxon>
    </lineage>
</organism>
<reference evidence="3 4" key="1">
    <citation type="submission" date="2014-04" db="EMBL/GenBank/DDBJ databases">
        <title>Detecting global and local adaptation in a worldwide sample of Helicobacter pylori genomes.</title>
        <authorList>
            <person name="Montano V."/>
            <person name="Didelot X."/>
            <person name="Foll M."/>
            <person name="Linz B."/>
            <person name="Reinhardt R."/>
            <person name="Suerbaum S."/>
            <person name="Moodley Y."/>
            <person name="Jensen J.D."/>
        </authorList>
    </citation>
    <scope>NUCLEOTIDE SEQUENCE [LARGE SCALE GENOMIC DNA]</scope>
    <source>
        <strain evidence="3 4">K26A1</strain>
    </source>
</reference>
<sequence>MIKKAKKLIPLLLISSLLAEDNGWYMSVGYQIGGTQQFINNKQLLENESIINSVTQSAINVAGPTTGLITLSSQSVIDALGYGVSNTVGNQLEGISNILNQIGKRKDFYSSRQISNISQQIIGLKGSSDPLKAHSSQITAKLLSNTQGAFNEGIALSSSIISSVNSLNPSNNTQEVKAQLQNTAQSMTELLQEIENSITKTTTTTYVQSLITNLTSAVNASSDNTAYVSALINALTTLGVGYFPTTTTTHVVLNPPGQVVFYPTNSILGSTSSNSNNQQQYNNTLLMNTLQGTLSNSANGSQNNGCTSQVQCLEQFIQELAPLAATPTSNNQANQQVQAIAQKLQSVAINTLDNNAINNTTYNLNNLHNALNFQAYESTIEQYNNALKQINWISFSEPKNLLKNTSNNYQIGTVTNAQGQNISAYDCMTATGSLSSNASNGISCSATSSTSNANSFDNSLVATSKVQTINGKEQIGVNSFNLVSQVWSVYNSLKTSEQNLQNNAKILCNNGTQSGTSSCNNTSSSSGLSLSGNSQLQNILSSNGTSASTQTKSNASKLKAMVVVNNEEETKTTNLAQSSGATTQSPNSTVMGALNTVLQNVSNFQQSVQSAFQNQDNNIQAWANAIYNTTGNQSQDMTTNNQDLRIQLRANFYQLINTINQQVPTDMNALIAQSQQNQQTSGATTNNSTCANGTNGNANWCYQQWSDSKAYYSGLQSALGYQTQATTQSGSNGGNSITYNVQQITLTSGGLLNQIITNLKGVNGGNGASGGSSGNGTNQITTAYQMLTDASDGKLGTYTNNAYQTCTNGTNKSNCYEPNKQQSATATTATTTDSSLQKVYSDAQKIANIIASSGNNKGVENGLKQFFEALKSNSNSLSSLCGNGSGGNSGSCSGGLINLLGAIPTNGVSDTNNLINLLTEFIKTAGFIQNNDNNASNESLKSAFQAITSAVSQGFQALQNDISPNAILTLLQEITSNTTTIQSFSQTLRQLLGDKTFFMVQQKLIDAMINARNQVQNAQNQANSYGAQPILSQYAPAKSTQHGMSNGLGVGIGYKYFFGKARKLGLRHYFFFDYGFSEIGVANQSVKANIFAYGVGTDFLWNLFRRTYNTKALNFGLFAGVQLGGTTWLSSLKQQIIDNWGNANDIHSTNFQVMLNFGVRTNFAEFKRFAQKFHNQGVISQKSVEFGIKVPLINQAYLSSAGADVSYRRLYTFYINYIMGF</sequence>
<feature type="signal peptide" evidence="2">
    <location>
        <begin position="1"/>
        <end position="19"/>
    </location>
</feature>
<evidence type="ECO:0000256" key="2">
    <source>
        <dbReference type="SAM" id="SignalP"/>
    </source>
</evidence>
<dbReference type="PRINTS" id="PR01776">
    <property type="entry name" value="HPOMPFAMILY"/>
</dbReference>
<keyword evidence="2" id="KW-0732">Signal</keyword>
<protein>
    <submittedName>
        <fullName evidence="3">Membrane protein</fullName>
    </submittedName>
</protein>
<dbReference type="Proteomes" id="UP000078062">
    <property type="component" value="Chromosome"/>
</dbReference>